<feature type="compositionally biased region" description="Basic and acidic residues" evidence="1">
    <location>
        <begin position="157"/>
        <end position="170"/>
    </location>
</feature>
<proteinExistence type="predicted"/>
<feature type="region of interest" description="Disordered" evidence="1">
    <location>
        <begin position="15"/>
        <end position="410"/>
    </location>
</feature>
<evidence type="ECO:0000313" key="3">
    <source>
        <dbReference type="Proteomes" id="UP001150904"/>
    </source>
</evidence>
<dbReference type="RefSeq" id="XP_058306773.1">
    <property type="nucleotide sequence ID" value="XM_058454524.1"/>
</dbReference>
<organism evidence="2 3">
    <name type="scientific">Penicillium cinerascens</name>
    <dbReference type="NCBI Taxonomy" id="70096"/>
    <lineage>
        <taxon>Eukaryota</taxon>
        <taxon>Fungi</taxon>
        <taxon>Dikarya</taxon>
        <taxon>Ascomycota</taxon>
        <taxon>Pezizomycotina</taxon>
        <taxon>Eurotiomycetes</taxon>
        <taxon>Eurotiomycetidae</taxon>
        <taxon>Eurotiales</taxon>
        <taxon>Aspergillaceae</taxon>
        <taxon>Penicillium</taxon>
    </lineage>
</organism>
<feature type="compositionally biased region" description="Polar residues" evidence="1">
    <location>
        <begin position="206"/>
        <end position="229"/>
    </location>
</feature>
<dbReference type="GeneID" id="83181825"/>
<name>A0A9W9JNV4_9EURO</name>
<evidence type="ECO:0000313" key="2">
    <source>
        <dbReference type="EMBL" id="KAJ5198345.1"/>
    </source>
</evidence>
<reference evidence="2" key="2">
    <citation type="journal article" date="2023" name="IMA Fungus">
        <title>Comparative genomic study of the Penicillium genus elucidates a diverse pangenome and 15 lateral gene transfer events.</title>
        <authorList>
            <person name="Petersen C."/>
            <person name="Sorensen T."/>
            <person name="Nielsen M.R."/>
            <person name="Sondergaard T.E."/>
            <person name="Sorensen J.L."/>
            <person name="Fitzpatrick D.A."/>
            <person name="Frisvad J.C."/>
            <person name="Nielsen K.L."/>
        </authorList>
    </citation>
    <scope>NUCLEOTIDE SEQUENCE</scope>
    <source>
        <strain evidence="2">IBT 15544</strain>
    </source>
</reference>
<feature type="compositionally biased region" description="Polar residues" evidence="1">
    <location>
        <begin position="243"/>
        <end position="259"/>
    </location>
</feature>
<dbReference type="Proteomes" id="UP001150904">
    <property type="component" value="Unassembled WGS sequence"/>
</dbReference>
<feature type="compositionally biased region" description="Polar residues" evidence="1">
    <location>
        <begin position="351"/>
        <end position="360"/>
    </location>
</feature>
<feature type="compositionally biased region" description="Basic residues" evidence="1">
    <location>
        <begin position="268"/>
        <end position="278"/>
    </location>
</feature>
<dbReference type="EMBL" id="JAPQKR010000014">
    <property type="protein sequence ID" value="KAJ5198345.1"/>
    <property type="molecule type" value="Genomic_DNA"/>
</dbReference>
<comment type="caution">
    <text evidence="2">The sequence shown here is derived from an EMBL/GenBank/DDBJ whole genome shotgun (WGS) entry which is preliminary data.</text>
</comment>
<reference evidence="2" key="1">
    <citation type="submission" date="2022-12" db="EMBL/GenBank/DDBJ databases">
        <authorList>
            <person name="Petersen C."/>
        </authorList>
    </citation>
    <scope>NUCLEOTIDE SEQUENCE</scope>
    <source>
        <strain evidence="2">IBT 15544</strain>
    </source>
</reference>
<feature type="compositionally biased region" description="Polar residues" evidence="1">
    <location>
        <begin position="17"/>
        <end position="49"/>
    </location>
</feature>
<sequence>MEYCETGGSVMAIAPQPSVTSSVAPLLSNPSSVPTVPNGYAGQSSSSLGVETDDSTSSDERAADPFNPDSSVSDNDGDDKVDAESPKSSPVLVDRPRASFGSAPHPAPSDGSSTTPLSQLPFTSSEHNMRSTADTETSSSAQDIPSMVKRPSQMSPEQDRGSSRSKDRKPPPPPRSHHGKRIGVAGNKASLSHAAPSRPNNRHSYHASSPESLTSAGASGTPNASSVSNRPAADYFSVHSEPQRATDSTESLHRSNSQPKRPPTPPLSRRHSQMRRSKSTQSKSSGSRLTMSSLDSESSDSSQPPSPGPSTRSMASSASVDRKRISIPPPSGELRSGVADSLSSPPSSSSNNTGRRASSYGSIGTGTPSTAPPPPPPRRGRESSTRSSDGSTSKMTTENVPLPQPSNAQDILADLSRLQKEVDDLRGHYESRKASD</sequence>
<feature type="compositionally biased region" description="Polar residues" evidence="1">
    <location>
        <begin position="110"/>
        <end position="143"/>
    </location>
</feature>
<dbReference type="AlphaFoldDB" id="A0A9W9JNV4"/>
<feature type="compositionally biased region" description="Low complexity" evidence="1">
    <location>
        <begin position="341"/>
        <end position="350"/>
    </location>
</feature>
<protein>
    <submittedName>
        <fullName evidence="2">Uncharacterized protein</fullName>
    </submittedName>
</protein>
<feature type="compositionally biased region" description="Polar residues" evidence="1">
    <location>
        <begin position="394"/>
        <end position="409"/>
    </location>
</feature>
<gene>
    <name evidence="2" type="ORF">N7498_007462</name>
</gene>
<keyword evidence="3" id="KW-1185">Reference proteome</keyword>
<accession>A0A9W9JNV4</accession>
<dbReference type="OrthoDB" id="428854at2759"/>
<evidence type="ECO:0000256" key="1">
    <source>
        <dbReference type="SAM" id="MobiDB-lite"/>
    </source>
</evidence>
<feature type="compositionally biased region" description="Low complexity" evidence="1">
    <location>
        <begin position="279"/>
        <end position="313"/>
    </location>
</feature>